<evidence type="ECO:0000256" key="8">
    <source>
        <dbReference type="ARBA" id="ARBA00023170"/>
    </source>
</evidence>
<dbReference type="GO" id="GO:0016020">
    <property type="term" value="C:membrane"/>
    <property type="evidence" value="ECO:0007669"/>
    <property type="project" value="UniProtKB-SubCell"/>
</dbReference>
<dbReference type="Pfam" id="PF00560">
    <property type="entry name" value="LRR_1"/>
    <property type="match status" value="1"/>
</dbReference>
<evidence type="ECO:0000256" key="3">
    <source>
        <dbReference type="ARBA" id="ARBA00022692"/>
    </source>
</evidence>
<dbReference type="Pfam" id="PF12799">
    <property type="entry name" value="LRR_4"/>
    <property type="match status" value="1"/>
</dbReference>
<dbReference type="PANTHER" id="PTHR27000">
    <property type="entry name" value="LEUCINE-RICH REPEAT RECEPTOR-LIKE PROTEIN KINASE FAMILY PROTEIN-RELATED"/>
    <property type="match status" value="1"/>
</dbReference>
<dbReference type="InterPro" id="IPR001611">
    <property type="entry name" value="Leu-rich_rpt"/>
</dbReference>
<comment type="caution">
    <text evidence="10">The sequence shown here is derived from an EMBL/GenBank/DDBJ whole genome shotgun (WGS) entry which is preliminary data.</text>
</comment>
<keyword evidence="6" id="KW-1133">Transmembrane helix</keyword>
<keyword evidence="11" id="KW-1185">Reference proteome</keyword>
<keyword evidence="5" id="KW-0677">Repeat</keyword>
<evidence type="ECO:0000313" key="10">
    <source>
        <dbReference type="EMBL" id="RLN03537.1"/>
    </source>
</evidence>
<evidence type="ECO:0000256" key="9">
    <source>
        <dbReference type="ARBA" id="ARBA00023180"/>
    </source>
</evidence>
<accession>A0A3L6RG24</accession>
<keyword evidence="8" id="KW-0675">Receptor</keyword>
<evidence type="ECO:0000256" key="6">
    <source>
        <dbReference type="ARBA" id="ARBA00022989"/>
    </source>
</evidence>
<dbReference type="Proteomes" id="UP000275267">
    <property type="component" value="Unassembled WGS sequence"/>
</dbReference>
<comment type="subcellular location">
    <subcellularLocation>
        <location evidence="1">Membrane</location>
        <topology evidence="1">Single-pass membrane protein</topology>
    </subcellularLocation>
</comment>
<keyword evidence="3" id="KW-0812">Transmembrane</keyword>
<dbReference type="InterPro" id="IPR032675">
    <property type="entry name" value="LRR_dom_sf"/>
</dbReference>
<dbReference type="PANTHER" id="PTHR27000:SF709">
    <property type="entry name" value="OS01G0742400 PROTEIN"/>
    <property type="match status" value="1"/>
</dbReference>
<name>A0A3L6RG24_PANMI</name>
<evidence type="ECO:0000256" key="5">
    <source>
        <dbReference type="ARBA" id="ARBA00022737"/>
    </source>
</evidence>
<dbReference type="AlphaFoldDB" id="A0A3L6RG24"/>
<gene>
    <name evidence="10" type="ORF">C2845_PM13G03400</name>
</gene>
<dbReference type="OrthoDB" id="676979at2759"/>
<dbReference type="InterPro" id="IPR025875">
    <property type="entry name" value="Leu-rich_rpt_4"/>
</dbReference>
<dbReference type="SUPFAM" id="SSF52058">
    <property type="entry name" value="L domain-like"/>
    <property type="match status" value="1"/>
</dbReference>
<dbReference type="EMBL" id="PQIB02000008">
    <property type="protein sequence ID" value="RLN03537.1"/>
    <property type="molecule type" value="Genomic_DNA"/>
</dbReference>
<dbReference type="Gene3D" id="3.80.10.10">
    <property type="entry name" value="Ribonuclease Inhibitor"/>
    <property type="match status" value="1"/>
</dbReference>
<evidence type="ECO:0000256" key="2">
    <source>
        <dbReference type="ARBA" id="ARBA00022614"/>
    </source>
</evidence>
<organism evidence="10 11">
    <name type="scientific">Panicum miliaceum</name>
    <name type="common">Proso millet</name>
    <name type="synonym">Broomcorn millet</name>
    <dbReference type="NCBI Taxonomy" id="4540"/>
    <lineage>
        <taxon>Eukaryota</taxon>
        <taxon>Viridiplantae</taxon>
        <taxon>Streptophyta</taxon>
        <taxon>Embryophyta</taxon>
        <taxon>Tracheophyta</taxon>
        <taxon>Spermatophyta</taxon>
        <taxon>Magnoliopsida</taxon>
        <taxon>Liliopsida</taxon>
        <taxon>Poales</taxon>
        <taxon>Poaceae</taxon>
        <taxon>PACMAD clade</taxon>
        <taxon>Panicoideae</taxon>
        <taxon>Panicodae</taxon>
        <taxon>Paniceae</taxon>
        <taxon>Panicinae</taxon>
        <taxon>Panicum</taxon>
        <taxon>Panicum sect. Panicum</taxon>
    </lineage>
</organism>
<keyword evidence="7" id="KW-0472">Membrane</keyword>
<keyword evidence="9" id="KW-0325">Glycoprotein</keyword>
<evidence type="ECO:0000256" key="1">
    <source>
        <dbReference type="ARBA" id="ARBA00004167"/>
    </source>
</evidence>
<reference evidence="11" key="1">
    <citation type="journal article" date="2019" name="Nat. Commun.">
        <title>The genome of broomcorn millet.</title>
        <authorList>
            <person name="Zou C."/>
            <person name="Miki D."/>
            <person name="Li D."/>
            <person name="Tang Q."/>
            <person name="Xiao L."/>
            <person name="Rajput S."/>
            <person name="Deng P."/>
            <person name="Jia W."/>
            <person name="Huang R."/>
            <person name="Zhang M."/>
            <person name="Sun Y."/>
            <person name="Hu J."/>
            <person name="Fu X."/>
            <person name="Schnable P.S."/>
            <person name="Li F."/>
            <person name="Zhang H."/>
            <person name="Feng B."/>
            <person name="Zhu X."/>
            <person name="Liu R."/>
            <person name="Schnable J.C."/>
            <person name="Zhu J.-K."/>
            <person name="Zhang H."/>
        </authorList>
    </citation>
    <scope>NUCLEOTIDE SEQUENCE [LARGE SCALE GENOMIC DNA]</scope>
</reference>
<sequence>MPELKHLYLDYNGLTRTIPPRIWSLRKLQKLIVSNNKLTGDVVVDGFAAMSLTIIDVASNVLSGVIREVFGHLENLTDLLL</sequence>
<keyword evidence="2" id="KW-0433">Leucine-rich repeat</keyword>
<evidence type="ECO:0000256" key="4">
    <source>
        <dbReference type="ARBA" id="ARBA00022729"/>
    </source>
</evidence>
<evidence type="ECO:0000313" key="11">
    <source>
        <dbReference type="Proteomes" id="UP000275267"/>
    </source>
</evidence>
<keyword evidence="4" id="KW-0732">Signal</keyword>
<evidence type="ECO:0000256" key="7">
    <source>
        <dbReference type="ARBA" id="ARBA00023136"/>
    </source>
</evidence>
<protein>
    <submittedName>
        <fullName evidence="10">Uncharacterized protein</fullName>
    </submittedName>
</protein>
<proteinExistence type="predicted"/>